<organism evidence="1 2">
    <name type="scientific">Profundibacter amoris</name>
    <dbReference type="NCBI Taxonomy" id="2171755"/>
    <lineage>
        <taxon>Bacteria</taxon>
        <taxon>Pseudomonadati</taxon>
        <taxon>Pseudomonadota</taxon>
        <taxon>Alphaproteobacteria</taxon>
        <taxon>Rhodobacterales</taxon>
        <taxon>Paracoccaceae</taxon>
        <taxon>Profundibacter</taxon>
    </lineage>
</organism>
<accession>A0A347UEG4</accession>
<evidence type="ECO:0000313" key="2">
    <source>
        <dbReference type="Proteomes" id="UP000261704"/>
    </source>
</evidence>
<dbReference type="EMBL" id="CP032125">
    <property type="protein sequence ID" value="AXX97242.1"/>
    <property type="molecule type" value="Genomic_DNA"/>
</dbReference>
<evidence type="ECO:0000313" key="1">
    <source>
        <dbReference type="EMBL" id="AXX97242.1"/>
    </source>
</evidence>
<sequence>MEKMLIQTMAISLDTRPEFFSIVEGDICFLGKRIPDWLCLALAGNFQEFLANYETSDKEAAA</sequence>
<keyword evidence="2" id="KW-1185">Reference proteome</keyword>
<proteinExistence type="predicted"/>
<name>A0A347UEG4_9RHOB</name>
<dbReference type="RefSeq" id="WP_118941900.1">
    <property type="nucleotide sequence ID" value="NZ_CP032125.1"/>
</dbReference>
<dbReference type="AlphaFoldDB" id="A0A347UEG4"/>
<gene>
    <name evidence="1" type="ORF">BAR1_04415</name>
</gene>
<protein>
    <submittedName>
        <fullName evidence="1">Uncharacterized protein</fullName>
    </submittedName>
</protein>
<dbReference type="Proteomes" id="UP000261704">
    <property type="component" value="Chromosome"/>
</dbReference>
<reference evidence="1 2" key="1">
    <citation type="submission" date="2018-09" db="EMBL/GenBank/DDBJ databases">
        <title>Profundibacter amoris BAR1 gen. nov., sp. nov., a new member of the Roseobacter clade isolated at Lokis Castle Vent Field on the Arctic Mid-Oceanic Ridge.</title>
        <authorList>
            <person name="Le Moine Bauer S."/>
            <person name="Sjoeberg A.G."/>
            <person name="L'Haridon S."/>
            <person name="Stokke R."/>
            <person name="Roalkvam I."/>
            <person name="Steen I.H."/>
            <person name="Dahle H."/>
        </authorList>
    </citation>
    <scope>NUCLEOTIDE SEQUENCE [LARGE SCALE GENOMIC DNA]</scope>
    <source>
        <strain evidence="1 2">BAR1</strain>
    </source>
</reference>
<dbReference type="KEGG" id="pamo:BAR1_04415"/>